<name>A0A542DEI7_AMYCI</name>
<proteinExistence type="predicted"/>
<evidence type="ECO:0000256" key="1">
    <source>
        <dbReference type="SAM" id="MobiDB-lite"/>
    </source>
</evidence>
<accession>A0A542DEI7</accession>
<keyword evidence="3" id="KW-1185">Reference proteome</keyword>
<dbReference type="EMBL" id="VFML01000001">
    <property type="protein sequence ID" value="TQJ01466.1"/>
    <property type="molecule type" value="Genomic_DNA"/>
</dbReference>
<sequence length="119" mass="11296">MAVGLLVPKVGRAAVAGNRGRAATGNGAVRAGTGETTTGRSADTRTGGATAAARTGRTARIGGAARIVGAGRADPHPVGGSARRNGEAGPASAGRATATARPVTGRSAARIAIRTGGTG</sequence>
<gene>
    <name evidence="2" type="ORF">FB471_1147</name>
</gene>
<dbReference type="Proteomes" id="UP000320876">
    <property type="component" value="Unassembled WGS sequence"/>
</dbReference>
<feature type="region of interest" description="Disordered" evidence="1">
    <location>
        <begin position="18"/>
        <end position="54"/>
    </location>
</feature>
<reference evidence="2 3" key="1">
    <citation type="submission" date="2019-06" db="EMBL/GenBank/DDBJ databases">
        <title>Sequencing the genomes of 1000 actinobacteria strains.</title>
        <authorList>
            <person name="Klenk H.-P."/>
        </authorList>
    </citation>
    <scope>NUCLEOTIDE SEQUENCE [LARGE SCALE GENOMIC DNA]</scope>
    <source>
        <strain evidence="2 3">DSM 45679</strain>
    </source>
</reference>
<organism evidence="2 3">
    <name type="scientific">Amycolatopsis cihanbeyliensis</name>
    <dbReference type="NCBI Taxonomy" id="1128664"/>
    <lineage>
        <taxon>Bacteria</taxon>
        <taxon>Bacillati</taxon>
        <taxon>Actinomycetota</taxon>
        <taxon>Actinomycetes</taxon>
        <taxon>Pseudonocardiales</taxon>
        <taxon>Pseudonocardiaceae</taxon>
        <taxon>Amycolatopsis</taxon>
    </lineage>
</organism>
<evidence type="ECO:0000313" key="2">
    <source>
        <dbReference type="EMBL" id="TQJ01466.1"/>
    </source>
</evidence>
<protein>
    <submittedName>
        <fullName evidence="2">Uncharacterized protein</fullName>
    </submittedName>
</protein>
<dbReference type="AlphaFoldDB" id="A0A542DEI7"/>
<evidence type="ECO:0000313" key="3">
    <source>
        <dbReference type="Proteomes" id="UP000320876"/>
    </source>
</evidence>
<comment type="caution">
    <text evidence="2">The sequence shown here is derived from an EMBL/GenBank/DDBJ whole genome shotgun (WGS) entry which is preliminary data.</text>
</comment>
<feature type="region of interest" description="Disordered" evidence="1">
    <location>
        <begin position="67"/>
        <end position="119"/>
    </location>
</feature>